<dbReference type="PANTHER" id="PTHR31759:SF1">
    <property type="entry name" value="COILED-COIL DOMAIN-CONTAINING PROTEIN 167"/>
    <property type="match status" value="1"/>
</dbReference>
<feature type="region of interest" description="Disordered" evidence="8">
    <location>
        <begin position="1"/>
        <end position="21"/>
    </location>
</feature>
<sequence>MKCHRSDSRWRYESQQMRHASERVKDSCTEVYAFPNSKSLRPSKMSKSKTVKKEKISVATEIDRIEERKLRCKNNLERAEFRQRKEQLSDNDRLALEDEMTILNERIQKYEKELQVLRGENRKNMMLSVALLAISALFYYTFIY</sequence>
<name>A0ABQ8MRT7_LABRO</name>
<dbReference type="Pfam" id="PF15188">
    <property type="entry name" value="CCDC-167"/>
    <property type="match status" value="1"/>
</dbReference>
<keyword evidence="6 9" id="KW-0472">Membrane</keyword>
<evidence type="ECO:0000256" key="8">
    <source>
        <dbReference type="SAM" id="MobiDB-lite"/>
    </source>
</evidence>
<dbReference type="EMBL" id="JACTAM010000004">
    <property type="protein sequence ID" value="KAI2665564.1"/>
    <property type="molecule type" value="Genomic_DNA"/>
</dbReference>
<dbReference type="PANTHER" id="PTHR31759">
    <property type="entry name" value="COILED-COIL DOMAIN-CONTAINING PROTEIN 167"/>
    <property type="match status" value="1"/>
</dbReference>
<keyword evidence="5 7" id="KW-0175">Coiled coil</keyword>
<feature type="coiled-coil region" evidence="7">
    <location>
        <begin position="62"/>
        <end position="120"/>
    </location>
</feature>
<evidence type="ECO:0000256" key="4">
    <source>
        <dbReference type="ARBA" id="ARBA00022989"/>
    </source>
</evidence>
<keyword evidence="4 9" id="KW-1133">Transmembrane helix</keyword>
<keyword evidence="3 9" id="KW-0812">Transmembrane</keyword>
<reference evidence="10 11" key="1">
    <citation type="submission" date="2022-01" db="EMBL/GenBank/DDBJ databases">
        <title>A high-quality chromosome-level genome assembly of rohu carp, Labeo rohita.</title>
        <authorList>
            <person name="Arick M.A. II"/>
            <person name="Hsu C.-Y."/>
            <person name="Magbanua Z."/>
            <person name="Pechanova O."/>
            <person name="Grover C."/>
            <person name="Miller E."/>
            <person name="Thrash A."/>
            <person name="Ezzel L."/>
            <person name="Alam S."/>
            <person name="Benzie J."/>
            <person name="Hamilton M."/>
            <person name="Karsi A."/>
            <person name="Lawrence M.L."/>
            <person name="Peterson D.G."/>
        </authorList>
    </citation>
    <scope>NUCLEOTIDE SEQUENCE [LARGE SCALE GENOMIC DNA]</scope>
    <source>
        <strain evidence="11">BAU-BD-2019</strain>
        <tissue evidence="10">Blood</tissue>
    </source>
</reference>
<evidence type="ECO:0000256" key="5">
    <source>
        <dbReference type="ARBA" id="ARBA00023054"/>
    </source>
</evidence>
<dbReference type="Proteomes" id="UP000830375">
    <property type="component" value="Unassembled WGS sequence"/>
</dbReference>
<comment type="caution">
    <text evidence="10">The sequence shown here is derived from an EMBL/GenBank/DDBJ whole genome shotgun (WGS) entry which is preliminary data.</text>
</comment>
<feature type="transmembrane region" description="Helical" evidence="9">
    <location>
        <begin position="125"/>
        <end position="143"/>
    </location>
</feature>
<gene>
    <name evidence="10" type="ORF">H4Q32_021893</name>
</gene>
<keyword evidence="11" id="KW-1185">Reference proteome</keyword>
<evidence type="ECO:0000256" key="3">
    <source>
        <dbReference type="ARBA" id="ARBA00022692"/>
    </source>
</evidence>
<accession>A0ABQ8MRT7</accession>
<organism evidence="10 11">
    <name type="scientific">Labeo rohita</name>
    <name type="common">Indian major carp</name>
    <name type="synonym">Cyprinus rohita</name>
    <dbReference type="NCBI Taxonomy" id="84645"/>
    <lineage>
        <taxon>Eukaryota</taxon>
        <taxon>Metazoa</taxon>
        <taxon>Chordata</taxon>
        <taxon>Craniata</taxon>
        <taxon>Vertebrata</taxon>
        <taxon>Euteleostomi</taxon>
        <taxon>Actinopterygii</taxon>
        <taxon>Neopterygii</taxon>
        <taxon>Teleostei</taxon>
        <taxon>Ostariophysi</taxon>
        <taxon>Cypriniformes</taxon>
        <taxon>Cyprinidae</taxon>
        <taxon>Labeoninae</taxon>
        <taxon>Labeonini</taxon>
        <taxon>Labeo</taxon>
    </lineage>
</organism>
<evidence type="ECO:0000256" key="7">
    <source>
        <dbReference type="SAM" id="Coils"/>
    </source>
</evidence>
<evidence type="ECO:0000256" key="6">
    <source>
        <dbReference type="ARBA" id="ARBA00023136"/>
    </source>
</evidence>
<proteinExistence type="predicted"/>
<evidence type="ECO:0000256" key="2">
    <source>
        <dbReference type="ARBA" id="ARBA00022350"/>
    </source>
</evidence>
<dbReference type="InterPro" id="IPR028194">
    <property type="entry name" value="CC167"/>
</dbReference>
<evidence type="ECO:0000256" key="9">
    <source>
        <dbReference type="SAM" id="Phobius"/>
    </source>
</evidence>
<evidence type="ECO:0000313" key="10">
    <source>
        <dbReference type="EMBL" id="KAI2665564.1"/>
    </source>
</evidence>
<comment type="subcellular location">
    <subcellularLocation>
        <location evidence="1">Membrane</location>
        <topology evidence="1">Single-pass membrane protein</topology>
    </subcellularLocation>
</comment>
<evidence type="ECO:0000313" key="11">
    <source>
        <dbReference type="Proteomes" id="UP000830375"/>
    </source>
</evidence>
<feature type="compositionally biased region" description="Basic and acidic residues" evidence="8">
    <location>
        <begin position="1"/>
        <end position="12"/>
    </location>
</feature>
<evidence type="ECO:0000256" key="1">
    <source>
        <dbReference type="ARBA" id="ARBA00004167"/>
    </source>
</evidence>
<protein>
    <recommendedName>
        <fullName evidence="2">Coiled-coil domain-containing protein 167</fullName>
    </recommendedName>
</protein>